<keyword evidence="1" id="KW-0343">GTPase activation</keyword>
<dbReference type="SUPFAM" id="SSF47923">
    <property type="entry name" value="Ypt/Rab-GAP domain of gyp1p"/>
    <property type="match status" value="2"/>
</dbReference>
<dbReference type="InterPro" id="IPR035969">
    <property type="entry name" value="Rab-GAP_TBC_sf"/>
</dbReference>
<evidence type="ECO:0000313" key="4">
    <source>
        <dbReference type="Proteomes" id="UP000472271"/>
    </source>
</evidence>
<feature type="compositionally biased region" description="Basic and acidic residues" evidence="2">
    <location>
        <begin position="1"/>
        <end position="13"/>
    </location>
</feature>
<dbReference type="PANTHER" id="PTHR22957:SF337">
    <property type="entry name" value="TBC1 DOMAIN FAMILY MEMBER 5"/>
    <property type="match status" value="1"/>
</dbReference>
<sequence length="615" mass="68996">MQHPNFETRHPLQTDEQQETGFDPLHNFNKNRSRGSLDSSTYSQSQSTFLSYRKEWDDLFLNSNYLARIRQAGINGRLRSSRFRSVCWKLYLEALPEDKGQWINKTKELRAQYEKIKETHITNPRKAAGQQDLVVNNPLSQDEGSLWNKFFQDKELKGMIKQDVLRTRWVRLLFGREFPLQDLLVVWDALFADSITLDLVDYIFVAMLLYIRDALIASNFQTCLGLLMHYPPIGDINSLLQKSLFLRDPKNNPRPVNYQFQQNLDYYKTRGADLMNKTRSGSTSKAAPLNINKVSSSLLNFGRKLISPAISGGSGGISPINTEVHSSSSSSSSTSPASAPVPAMPHPLAEPPSGHAPPQSHSHAQTQHYRLLKSESMPVHLSKGQSSQTVSSSPSIESLTGGRALTSSPPLSATKKESFFNITRSRSHSKTMGKKETEEDLEAQVSFLQGQINDLEAMSKYCAKMMNTHICKIQEVILQENLEKEDEVLVSLAGLKQIKDILKGALRFNQSQLEAEENEEITIADDHYTSMAAAAETALSTNNHHGDHQQGNSQRSRESDFDGSMSTDEKEEEEQAMTPPEQQVNKNRSVHLQAVGVKALHCQSNNCDSFNPARV</sequence>
<feature type="compositionally biased region" description="Polar residues" evidence="2">
    <location>
        <begin position="359"/>
        <end position="368"/>
    </location>
</feature>
<dbReference type="PANTHER" id="PTHR22957">
    <property type="entry name" value="TBC1 DOMAIN FAMILY MEMBER GTPASE-ACTIVATING PROTEIN"/>
    <property type="match status" value="1"/>
</dbReference>
<feature type="region of interest" description="Disordered" evidence="2">
    <location>
        <begin position="1"/>
        <end position="42"/>
    </location>
</feature>
<feature type="region of interest" description="Disordered" evidence="2">
    <location>
        <begin position="316"/>
        <end position="412"/>
    </location>
</feature>
<evidence type="ECO:0000256" key="1">
    <source>
        <dbReference type="ARBA" id="ARBA00022468"/>
    </source>
</evidence>
<accession>A0A673BCN7</accession>
<dbReference type="GO" id="GO:0005096">
    <property type="term" value="F:GTPase activator activity"/>
    <property type="evidence" value="ECO:0007669"/>
    <property type="project" value="UniProtKB-KW"/>
</dbReference>
<gene>
    <name evidence="3" type="primary">tbc1d5</name>
</gene>
<name>A0A673BCN7_9TELE</name>
<evidence type="ECO:0008006" key="5">
    <source>
        <dbReference type="Google" id="ProtNLM"/>
    </source>
</evidence>
<dbReference type="AlphaFoldDB" id="A0A673BCN7"/>
<evidence type="ECO:0000313" key="3">
    <source>
        <dbReference type="Ensembl" id="ENSSORP00005039024.1"/>
    </source>
</evidence>
<organism evidence="3 4">
    <name type="scientific">Sphaeramia orbicularis</name>
    <name type="common">orbiculate cardinalfish</name>
    <dbReference type="NCBI Taxonomy" id="375764"/>
    <lineage>
        <taxon>Eukaryota</taxon>
        <taxon>Metazoa</taxon>
        <taxon>Chordata</taxon>
        <taxon>Craniata</taxon>
        <taxon>Vertebrata</taxon>
        <taxon>Euteleostomi</taxon>
        <taxon>Actinopterygii</taxon>
        <taxon>Neopterygii</taxon>
        <taxon>Teleostei</taxon>
        <taxon>Neoteleostei</taxon>
        <taxon>Acanthomorphata</taxon>
        <taxon>Gobiaria</taxon>
        <taxon>Kurtiformes</taxon>
        <taxon>Apogonoidei</taxon>
        <taxon>Apogonidae</taxon>
        <taxon>Apogoninae</taxon>
        <taxon>Sphaeramia</taxon>
    </lineage>
</organism>
<feature type="compositionally biased region" description="Low complexity" evidence="2">
    <location>
        <begin position="382"/>
        <end position="398"/>
    </location>
</feature>
<dbReference type="Proteomes" id="UP000472271">
    <property type="component" value="Chromosome 11"/>
</dbReference>
<reference evidence="3" key="2">
    <citation type="submission" date="2025-08" db="UniProtKB">
        <authorList>
            <consortium name="Ensembl"/>
        </authorList>
    </citation>
    <scope>IDENTIFICATION</scope>
</reference>
<protein>
    <recommendedName>
        <fullName evidence="5">Rab-GAP TBC domain-containing protein</fullName>
    </recommendedName>
</protein>
<dbReference type="Ensembl" id="ENSSORT00005040026.1">
    <property type="protein sequence ID" value="ENSSORP00005039024.1"/>
    <property type="gene ID" value="ENSSORG00005017304.1"/>
</dbReference>
<feature type="region of interest" description="Disordered" evidence="2">
    <location>
        <begin position="542"/>
        <end position="587"/>
    </location>
</feature>
<feature type="compositionally biased region" description="Polar residues" evidence="2">
    <location>
        <begin position="542"/>
        <end position="554"/>
    </location>
</feature>
<reference evidence="3" key="1">
    <citation type="submission" date="2019-06" db="EMBL/GenBank/DDBJ databases">
        <authorList>
            <consortium name="Wellcome Sanger Institute Data Sharing"/>
        </authorList>
    </citation>
    <scope>NUCLEOTIDE SEQUENCE [LARGE SCALE GENOMIC DNA]</scope>
</reference>
<proteinExistence type="predicted"/>
<reference evidence="3" key="3">
    <citation type="submission" date="2025-09" db="UniProtKB">
        <authorList>
            <consortium name="Ensembl"/>
        </authorList>
    </citation>
    <scope>IDENTIFICATION</scope>
</reference>
<evidence type="ECO:0000256" key="2">
    <source>
        <dbReference type="SAM" id="MobiDB-lite"/>
    </source>
</evidence>
<feature type="compositionally biased region" description="Low complexity" evidence="2">
    <location>
        <begin position="326"/>
        <end position="341"/>
    </location>
</feature>
<dbReference type="Gene3D" id="1.10.472.80">
    <property type="entry name" value="Ypt/Rab-GAP domain of gyp1p, domain 3"/>
    <property type="match status" value="1"/>
</dbReference>
<keyword evidence="4" id="KW-1185">Reference proteome</keyword>